<name>A0A0S8GGX4_UNCW3</name>
<dbReference type="Proteomes" id="UP000051096">
    <property type="component" value="Unassembled WGS sequence"/>
</dbReference>
<evidence type="ECO:0000313" key="1">
    <source>
        <dbReference type="EMBL" id="KPK72000.1"/>
    </source>
</evidence>
<proteinExistence type="predicted"/>
<dbReference type="EMBL" id="LJUO01000045">
    <property type="protein sequence ID" value="KPK72000.1"/>
    <property type="molecule type" value="Genomic_DNA"/>
</dbReference>
<dbReference type="AlphaFoldDB" id="A0A0S8GGX4"/>
<protein>
    <submittedName>
        <fullName evidence="1">Uncharacterized protein</fullName>
    </submittedName>
</protein>
<comment type="caution">
    <text evidence="1">The sequence shown here is derived from an EMBL/GenBank/DDBJ whole genome shotgun (WGS) entry which is preliminary data.</text>
</comment>
<reference evidence="1 2" key="1">
    <citation type="journal article" date="2015" name="Microbiome">
        <title>Genomic resolution of linkages in carbon, nitrogen, and sulfur cycling among widespread estuary sediment bacteria.</title>
        <authorList>
            <person name="Baker B.J."/>
            <person name="Lazar C.S."/>
            <person name="Teske A.P."/>
            <person name="Dick G.J."/>
        </authorList>
    </citation>
    <scope>NUCLEOTIDE SEQUENCE [LARGE SCALE GENOMIC DNA]</scope>
    <source>
        <strain evidence="1">SM23_60</strain>
    </source>
</reference>
<sequence length="263" mass="29749">MMHTIGSMIFIVVFSMGTAVADMDWETMTLKTSAQDRSTAIDFLEQELYTLQYDANRTVEDFLRTHFTLSKKLTDVLRNYQVIQQNYLTDGGIEYVCEAKIASDVLAVLIPPMTERVPLVVPMLCPCCGQPWPRGKAVPADHELVPQEVEPTQYSGVVIDCRDFPLTPCLFPRIYNDLNEEVFSVNFAHHDHLVQNGLVLYTTQELHNHSRTGDNPLRIKARGVFGNALTDIKISSFDARRMHGSKHNLQLLKECRVAIIIGP</sequence>
<accession>A0A0S8GGX4</accession>
<gene>
    <name evidence="1" type="ORF">AMJ87_06035</name>
</gene>
<organism evidence="1 2">
    <name type="scientific">candidate division WOR_3 bacterium SM23_60</name>
    <dbReference type="NCBI Taxonomy" id="1703780"/>
    <lineage>
        <taxon>Bacteria</taxon>
        <taxon>Bacteria division WOR-3</taxon>
    </lineage>
</organism>
<evidence type="ECO:0000313" key="2">
    <source>
        <dbReference type="Proteomes" id="UP000051096"/>
    </source>
</evidence>